<dbReference type="PROSITE" id="PS51198">
    <property type="entry name" value="UVRD_HELICASE_ATP_BIND"/>
    <property type="match status" value="1"/>
</dbReference>
<evidence type="ECO:0000259" key="6">
    <source>
        <dbReference type="PROSITE" id="PS51198"/>
    </source>
</evidence>
<reference evidence="7 8" key="1">
    <citation type="submission" date="2019-03" db="EMBL/GenBank/DDBJ databases">
        <title>Genomic Encyclopedia of Type Strains, Phase IV (KMG-IV): sequencing the most valuable type-strain genomes for metagenomic binning, comparative biology and taxonomic classification.</title>
        <authorList>
            <person name="Goeker M."/>
        </authorList>
    </citation>
    <scope>NUCLEOTIDE SEQUENCE [LARGE SCALE GENOMIC DNA]</scope>
    <source>
        <strain evidence="7 8">DSM 101483</strain>
    </source>
</reference>
<organism evidence="7 8">
    <name type="scientific">Pseudodesulfovibrio indicus</name>
    <dbReference type="NCBI Taxonomy" id="1716143"/>
    <lineage>
        <taxon>Bacteria</taxon>
        <taxon>Pseudomonadati</taxon>
        <taxon>Thermodesulfobacteriota</taxon>
        <taxon>Desulfovibrionia</taxon>
        <taxon>Desulfovibrionales</taxon>
        <taxon>Desulfovibrionaceae</taxon>
    </lineage>
</organism>
<dbReference type="InterPro" id="IPR027417">
    <property type="entry name" value="P-loop_NTPase"/>
</dbReference>
<comment type="caution">
    <text evidence="7">The sequence shown here is derived from an EMBL/GenBank/DDBJ whole genome shotgun (WGS) entry which is preliminary data.</text>
</comment>
<evidence type="ECO:0000256" key="5">
    <source>
        <dbReference type="PROSITE-ProRule" id="PRU00560"/>
    </source>
</evidence>
<evidence type="ECO:0000313" key="8">
    <source>
        <dbReference type="Proteomes" id="UP000295506"/>
    </source>
</evidence>
<proteinExistence type="predicted"/>
<dbReference type="RefSeq" id="WP_078063779.1">
    <property type="nucleotide sequence ID" value="NZ_CP014206.1"/>
</dbReference>
<dbReference type="GO" id="GO:0043138">
    <property type="term" value="F:3'-5' DNA helicase activity"/>
    <property type="evidence" value="ECO:0007669"/>
    <property type="project" value="TreeGrafter"/>
</dbReference>
<evidence type="ECO:0000256" key="1">
    <source>
        <dbReference type="ARBA" id="ARBA00022741"/>
    </source>
</evidence>
<dbReference type="GO" id="GO:0005524">
    <property type="term" value="F:ATP binding"/>
    <property type="evidence" value="ECO:0007669"/>
    <property type="project" value="UniProtKB-UniRule"/>
</dbReference>
<dbReference type="GO" id="GO:0003677">
    <property type="term" value="F:DNA binding"/>
    <property type="evidence" value="ECO:0007669"/>
    <property type="project" value="InterPro"/>
</dbReference>
<keyword evidence="4 5" id="KW-0067">ATP-binding</keyword>
<dbReference type="AlphaFoldDB" id="A0AA94TKG2"/>
<dbReference type="EMBL" id="SOBK01000005">
    <property type="protein sequence ID" value="TDT88631.1"/>
    <property type="molecule type" value="Genomic_DNA"/>
</dbReference>
<dbReference type="PANTHER" id="PTHR11070:SF45">
    <property type="entry name" value="DNA 3'-5' HELICASE"/>
    <property type="match status" value="1"/>
</dbReference>
<dbReference type="GO" id="GO:0005829">
    <property type="term" value="C:cytosol"/>
    <property type="evidence" value="ECO:0007669"/>
    <property type="project" value="TreeGrafter"/>
</dbReference>
<evidence type="ECO:0000256" key="4">
    <source>
        <dbReference type="ARBA" id="ARBA00022840"/>
    </source>
</evidence>
<feature type="binding site" evidence="5">
    <location>
        <begin position="250"/>
        <end position="257"/>
    </location>
    <ligand>
        <name>ATP</name>
        <dbReference type="ChEBI" id="CHEBI:30616"/>
    </ligand>
</feature>
<accession>A0AA94TKG2</accession>
<dbReference type="InterPro" id="IPR000212">
    <property type="entry name" value="DNA_helicase_UvrD/REP"/>
</dbReference>
<dbReference type="GO" id="GO:0016787">
    <property type="term" value="F:hydrolase activity"/>
    <property type="evidence" value="ECO:0007669"/>
    <property type="project" value="UniProtKB-UniRule"/>
</dbReference>
<feature type="domain" description="UvrD-like helicase ATP-binding" evidence="6">
    <location>
        <begin position="229"/>
        <end position="554"/>
    </location>
</feature>
<protein>
    <submittedName>
        <fullName evidence="7">UvrD/REP helicase N-terminal domain-containing protein</fullName>
    </submittedName>
</protein>
<keyword evidence="2 5" id="KW-0378">Hydrolase</keyword>
<keyword evidence="1 5" id="KW-0547">Nucleotide-binding</keyword>
<keyword evidence="3 5" id="KW-0347">Helicase</keyword>
<sequence>MKYIIIDQTASDIIASSRYTQTAEFSQGSALAQFINDETQDYDFDNRLKCQKNKDGVAIIGRGTTLRNYIVIDNENCKLFNKFSPNEVLRIFQKILRFGLKKWNKISFGSHERYINDSRVALFPFPISQMTHFRIIIDLEPDSKRATKRPGEHLFVTHCGKQDDLGQKVDAPITNFRKAIGYADSIQAAESVNPRRSPQEDLDSFKHTSIGYQGSHLSPYQGYESWLIALTETQKKFVLSKMKSPHRLEGPAGTGKTLCLILKCIHELVTAHKLGNEHHSVIIAHSESTKKNIEEILTANIIQLPFISLKREHSIQSVHITTLQGLCGELLTMSITETEFLDNDAMTSKGIQSLYIRESLDSVIDKELNSYKHFLSNEFYQYIITEDRDIISDLLQHEISILIKGRAEEDKSKYTALERFEYGLPVKTDPDRSFVFLVYLEYQRQLQLASQFDTDDIILSASAQLNTPLWRRRRLQEGYDSIFIDETHLFNMNELSMFHYLSKSQKEYPIAFTIDKSQAIGDHGWHDNFFVTALTSNNVVDATKTSITSIFRCSSEIVELAFAVMSSGASLFTNFDNPLEISSSTFTAQEEKLCADPLYYETDTDEELVQKSFELAAKISKDLDVTKSEVLIVAFDDSLFNQIEKYATKHNKPLFLLKNRGDIELKERASKSGAHLLSKPDYVGGLEFAAVILVGVDKGRVPPTKDQHTIESRAFLKYAYHNRLYVAVTRAKYRVAILGTKDRGPSELLNTAVEKGILKVVA</sequence>
<evidence type="ECO:0000313" key="7">
    <source>
        <dbReference type="EMBL" id="TDT88631.1"/>
    </source>
</evidence>
<name>A0AA94TKG2_9BACT</name>
<dbReference type="Proteomes" id="UP000295506">
    <property type="component" value="Unassembled WGS sequence"/>
</dbReference>
<dbReference type="SUPFAM" id="SSF52540">
    <property type="entry name" value="P-loop containing nucleoside triphosphate hydrolases"/>
    <property type="match status" value="1"/>
</dbReference>
<dbReference type="Pfam" id="PF00580">
    <property type="entry name" value="UvrD-helicase"/>
    <property type="match status" value="1"/>
</dbReference>
<evidence type="ECO:0000256" key="2">
    <source>
        <dbReference type="ARBA" id="ARBA00022801"/>
    </source>
</evidence>
<dbReference type="GO" id="GO:0000725">
    <property type="term" value="P:recombinational repair"/>
    <property type="evidence" value="ECO:0007669"/>
    <property type="project" value="TreeGrafter"/>
</dbReference>
<dbReference type="PANTHER" id="PTHR11070">
    <property type="entry name" value="UVRD / RECB / PCRA DNA HELICASE FAMILY MEMBER"/>
    <property type="match status" value="1"/>
</dbReference>
<gene>
    <name evidence="7" type="ORF">EDC59_10532</name>
</gene>
<evidence type="ECO:0000256" key="3">
    <source>
        <dbReference type="ARBA" id="ARBA00022806"/>
    </source>
</evidence>
<dbReference type="InterPro" id="IPR014016">
    <property type="entry name" value="UvrD-like_ATP-bd"/>
</dbReference>
<dbReference type="Gene3D" id="3.40.50.300">
    <property type="entry name" value="P-loop containing nucleotide triphosphate hydrolases"/>
    <property type="match status" value="3"/>
</dbReference>